<dbReference type="PANTHER" id="PTHR46384">
    <property type="entry name" value="MOTILE SPERM DOMAIN-CONTAINING PROTEIN 2"/>
    <property type="match status" value="1"/>
</dbReference>
<evidence type="ECO:0000259" key="3">
    <source>
        <dbReference type="PROSITE" id="PS50202"/>
    </source>
</evidence>
<name>A0A482XW84_LAOST</name>
<keyword evidence="1" id="KW-1133">Transmembrane helix</keyword>
<dbReference type="PROSITE" id="PS50202">
    <property type="entry name" value="MSP"/>
    <property type="match status" value="1"/>
</dbReference>
<feature type="domain" description="CRAL-TRIO" evidence="2">
    <location>
        <begin position="80"/>
        <end position="237"/>
    </location>
</feature>
<dbReference type="SUPFAM" id="SSF52087">
    <property type="entry name" value="CRAL/TRIO domain"/>
    <property type="match status" value="1"/>
</dbReference>
<dbReference type="PANTHER" id="PTHR46384:SF1">
    <property type="entry name" value="MOTILE SPERM DOMAIN-CONTAINING PROTEIN 2"/>
    <property type="match status" value="1"/>
</dbReference>
<dbReference type="SUPFAM" id="SSF49354">
    <property type="entry name" value="PapD-like"/>
    <property type="match status" value="1"/>
</dbReference>
<feature type="transmembrane region" description="Helical" evidence="1">
    <location>
        <begin position="461"/>
        <end position="481"/>
    </location>
</feature>
<dbReference type="InterPro" id="IPR001251">
    <property type="entry name" value="CRAL-TRIO_dom"/>
</dbReference>
<evidence type="ECO:0000313" key="5">
    <source>
        <dbReference type="Proteomes" id="UP000291343"/>
    </source>
</evidence>
<protein>
    <recommendedName>
        <fullName evidence="6">Motile sperm domain-containing protein 2</fullName>
    </recommendedName>
</protein>
<sequence>MEPTAQDVKDLRSRILQKLESEHGSSQGSFHPADMSRIVDSDDWLKRILVHHDIDMKEALNMVFEACQWRKDNKVNEISEQNINMDYIQEGHMFVRNRDLDGKSLFIFKWKKHVKGKWDSEEIKRCVIYWFERLERMNNGDQITLFFDMADTGLNNVDMEFTKYLIGLCKLYYPNFLNNILIFEMPWILNAAFKVIKAWLPAKGVAKLKFVSKSNLKEFVSPDQALSSWGGQDSYVFQFVPESADSLNGRYDDSKKKVHFADGSPITPNSPSGFGDMKSEEGFSNSASLLHITPSDHILFTQDGSSDLSGSAKITNISNFTTTFKMKTTSPEKFRVRPSFGVLAPNASAVVNVSVQPGFSANSLIREKFLILSFQTEVENPGDVTDLWKNVDSKKIQQTRLKCVLGSSSGLSQNGSAYGLTSSSHGFETDSEQKISQLLSAVNHLSESNDKIRADVSYNRLLLKISMFLIVLLGIGLFFVMKTVQTNSPKSNLDSCEIPYETQYESQYSPG</sequence>
<gene>
    <name evidence="4" type="ORF">LSTR_LSTR006732</name>
</gene>
<dbReference type="SMR" id="A0A482XW84"/>
<dbReference type="GO" id="GO:0140284">
    <property type="term" value="C:endoplasmic reticulum-endosome membrane contact site"/>
    <property type="evidence" value="ECO:0007669"/>
    <property type="project" value="TreeGrafter"/>
</dbReference>
<reference evidence="4 5" key="1">
    <citation type="journal article" date="2017" name="Gigascience">
        <title>Genome sequence of the small brown planthopper, Laodelphax striatellus.</title>
        <authorList>
            <person name="Zhu J."/>
            <person name="Jiang F."/>
            <person name="Wang X."/>
            <person name="Yang P."/>
            <person name="Bao Y."/>
            <person name="Zhao W."/>
            <person name="Wang W."/>
            <person name="Lu H."/>
            <person name="Wang Q."/>
            <person name="Cui N."/>
            <person name="Li J."/>
            <person name="Chen X."/>
            <person name="Luo L."/>
            <person name="Yu J."/>
            <person name="Kang L."/>
            <person name="Cui F."/>
        </authorList>
    </citation>
    <scope>NUCLEOTIDE SEQUENCE [LARGE SCALE GENOMIC DNA]</scope>
    <source>
        <strain evidence="4">Lst14</strain>
    </source>
</reference>
<dbReference type="InterPro" id="IPR013783">
    <property type="entry name" value="Ig-like_fold"/>
</dbReference>
<dbReference type="OrthoDB" id="75724at2759"/>
<accession>A0A482XW84</accession>
<dbReference type="STRING" id="195883.A0A482XW84"/>
<dbReference type="FunCoup" id="A0A482XW84">
    <property type="interactions" value="1099"/>
</dbReference>
<comment type="caution">
    <text evidence="4">The sequence shown here is derived from an EMBL/GenBank/DDBJ whole genome shotgun (WGS) entry which is preliminary data.</text>
</comment>
<evidence type="ECO:0000256" key="1">
    <source>
        <dbReference type="SAM" id="Phobius"/>
    </source>
</evidence>
<dbReference type="InterPro" id="IPR036273">
    <property type="entry name" value="CRAL/TRIO_N_dom_sf"/>
</dbReference>
<dbReference type="GO" id="GO:0012505">
    <property type="term" value="C:endomembrane system"/>
    <property type="evidence" value="ECO:0007669"/>
    <property type="project" value="TreeGrafter"/>
</dbReference>
<dbReference type="InParanoid" id="A0A482XW84"/>
<evidence type="ECO:0000259" key="2">
    <source>
        <dbReference type="PROSITE" id="PS50191"/>
    </source>
</evidence>
<dbReference type="SMART" id="SM00516">
    <property type="entry name" value="SEC14"/>
    <property type="match status" value="1"/>
</dbReference>
<dbReference type="PROSITE" id="PS50191">
    <property type="entry name" value="CRAL_TRIO"/>
    <property type="match status" value="1"/>
</dbReference>
<dbReference type="Proteomes" id="UP000291343">
    <property type="component" value="Unassembled WGS sequence"/>
</dbReference>
<dbReference type="Pfam" id="PF00650">
    <property type="entry name" value="CRAL_TRIO"/>
    <property type="match status" value="1"/>
</dbReference>
<dbReference type="InterPro" id="IPR008962">
    <property type="entry name" value="PapD-like_sf"/>
</dbReference>
<organism evidence="4 5">
    <name type="scientific">Laodelphax striatellus</name>
    <name type="common">Small brown planthopper</name>
    <name type="synonym">Delphax striatella</name>
    <dbReference type="NCBI Taxonomy" id="195883"/>
    <lineage>
        <taxon>Eukaryota</taxon>
        <taxon>Metazoa</taxon>
        <taxon>Ecdysozoa</taxon>
        <taxon>Arthropoda</taxon>
        <taxon>Hexapoda</taxon>
        <taxon>Insecta</taxon>
        <taxon>Pterygota</taxon>
        <taxon>Neoptera</taxon>
        <taxon>Paraneoptera</taxon>
        <taxon>Hemiptera</taxon>
        <taxon>Auchenorrhyncha</taxon>
        <taxon>Fulgoroidea</taxon>
        <taxon>Delphacidae</taxon>
        <taxon>Criomorphinae</taxon>
        <taxon>Laodelphax</taxon>
    </lineage>
</organism>
<dbReference type="AlphaFoldDB" id="A0A482XW84"/>
<dbReference type="InterPro" id="IPR036865">
    <property type="entry name" value="CRAL-TRIO_dom_sf"/>
</dbReference>
<proteinExistence type="predicted"/>
<dbReference type="Pfam" id="PF00635">
    <property type="entry name" value="Motile_Sperm"/>
    <property type="match status" value="1"/>
</dbReference>
<dbReference type="InterPro" id="IPR000535">
    <property type="entry name" value="MSP_dom"/>
</dbReference>
<keyword evidence="1" id="KW-0472">Membrane</keyword>
<feature type="domain" description="MSP" evidence="3">
    <location>
        <begin position="289"/>
        <end position="406"/>
    </location>
</feature>
<evidence type="ECO:0000313" key="4">
    <source>
        <dbReference type="EMBL" id="RZF49318.1"/>
    </source>
</evidence>
<keyword evidence="5" id="KW-1185">Reference proteome</keyword>
<dbReference type="CDD" id="cd00170">
    <property type="entry name" value="SEC14"/>
    <property type="match status" value="1"/>
</dbReference>
<dbReference type="SUPFAM" id="SSF46938">
    <property type="entry name" value="CRAL/TRIO N-terminal domain"/>
    <property type="match status" value="1"/>
</dbReference>
<evidence type="ECO:0008006" key="6">
    <source>
        <dbReference type="Google" id="ProtNLM"/>
    </source>
</evidence>
<keyword evidence="1" id="KW-0812">Transmembrane</keyword>
<dbReference type="EMBL" id="QKKF02000071">
    <property type="protein sequence ID" value="RZF49318.1"/>
    <property type="molecule type" value="Genomic_DNA"/>
</dbReference>
<dbReference type="InterPro" id="IPR053012">
    <property type="entry name" value="ER-organelle_contact"/>
</dbReference>
<dbReference type="Gene3D" id="2.60.40.10">
    <property type="entry name" value="Immunoglobulins"/>
    <property type="match status" value="1"/>
</dbReference>
<dbReference type="Gene3D" id="3.40.525.10">
    <property type="entry name" value="CRAL-TRIO lipid binding domain"/>
    <property type="match status" value="1"/>
</dbReference>